<evidence type="ECO:0000259" key="3">
    <source>
        <dbReference type="PROSITE" id="PS51186"/>
    </source>
</evidence>
<evidence type="ECO:0000313" key="4">
    <source>
        <dbReference type="EMBL" id="TMR26754.1"/>
    </source>
</evidence>
<feature type="domain" description="N-acetyltransferase" evidence="3">
    <location>
        <begin position="2"/>
        <end position="146"/>
    </location>
</feature>
<dbReference type="OrthoDB" id="572496at2"/>
<dbReference type="Gene3D" id="3.40.630.30">
    <property type="match status" value="1"/>
</dbReference>
<dbReference type="InterPro" id="IPR050832">
    <property type="entry name" value="Bact_Acetyltransf"/>
</dbReference>
<evidence type="ECO:0000313" key="5">
    <source>
        <dbReference type="Proteomes" id="UP000306628"/>
    </source>
</evidence>
<dbReference type="AlphaFoldDB" id="A0A5S4G2J9"/>
<organism evidence="4 5">
    <name type="scientific">Nonomuraea zeae</name>
    <dbReference type="NCBI Taxonomy" id="1642303"/>
    <lineage>
        <taxon>Bacteria</taxon>
        <taxon>Bacillati</taxon>
        <taxon>Actinomycetota</taxon>
        <taxon>Actinomycetes</taxon>
        <taxon>Streptosporangiales</taxon>
        <taxon>Streptosporangiaceae</taxon>
        <taxon>Nonomuraea</taxon>
    </lineage>
</organism>
<sequence length="155" mass="16890">MGCMRPATEDDRTAVERLVHDAYAPWIEVIGMRPLPMEADYAALIADGRVHVTDRLDGLIVLVPEDGVLLVDNVAVRVGARGRGIGRGLMAYAEEEARRLGLPALRLYTNVKMTSNIALYESLGYVETGRAGVEGRSAVMMRKQLTTSGTSSTER</sequence>
<gene>
    <name evidence="4" type="ORF">ETD85_41495</name>
</gene>
<dbReference type="InterPro" id="IPR000182">
    <property type="entry name" value="GNAT_dom"/>
</dbReference>
<dbReference type="Proteomes" id="UP000306628">
    <property type="component" value="Unassembled WGS sequence"/>
</dbReference>
<dbReference type="PANTHER" id="PTHR43877">
    <property type="entry name" value="AMINOALKYLPHOSPHONATE N-ACETYLTRANSFERASE-RELATED-RELATED"/>
    <property type="match status" value="1"/>
</dbReference>
<name>A0A5S4G2J9_9ACTN</name>
<keyword evidence="1 4" id="KW-0808">Transferase</keyword>
<dbReference type="PROSITE" id="PS51186">
    <property type="entry name" value="GNAT"/>
    <property type="match status" value="1"/>
</dbReference>
<dbReference type="InterPro" id="IPR016181">
    <property type="entry name" value="Acyl_CoA_acyltransferase"/>
</dbReference>
<proteinExistence type="predicted"/>
<keyword evidence="5" id="KW-1185">Reference proteome</keyword>
<evidence type="ECO:0000256" key="2">
    <source>
        <dbReference type="ARBA" id="ARBA00023315"/>
    </source>
</evidence>
<comment type="caution">
    <text evidence="4">The sequence shown here is derived from an EMBL/GenBank/DDBJ whole genome shotgun (WGS) entry which is preliminary data.</text>
</comment>
<accession>A0A5S4G2J9</accession>
<dbReference type="Pfam" id="PF00583">
    <property type="entry name" value="Acetyltransf_1"/>
    <property type="match status" value="1"/>
</dbReference>
<reference evidence="4 5" key="1">
    <citation type="submission" date="2019-05" db="EMBL/GenBank/DDBJ databases">
        <title>Draft genome sequence of Nonomuraea zeae DSM 100528.</title>
        <authorList>
            <person name="Saricaoglu S."/>
            <person name="Isik K."/>
        </authorList>
    </citation>
    <scope>NUCLEOTIDE SEQUENCE [LARGE SCALE GENOMIC DNA]</scope>
    <source>
        <strain evidence="4 5">DSM 100528</strain>
    </source>
</reference>
<protein>
    <submittedName>
        <fullName evidence="4">GNAT family N-acetyltransferase</fullName>
    </submittedName>
</protein>
<dbReference type="EMBL" id="VCKX01000188">
    <property type="protein sequence ID" value="TMR26754.1"/>
    <property type="molecule type" value="Genomic_DNA"/>
</dbReference>
<keyword evidence="2" id="KW-0012">Acyltransferase</keyword>
<dbReference type="PANTHER" id="PTHR43877:SF2">
    <property type="entry name" value="AMINOALKYLPHOSPHONATE N-ACETYLTRANSFERASE-RELATED"/>
    <property type="match status" value="1"/>
</dbReference>
<dbReference type="GO" id="GO:0016747">
    <property type="term" value="F:acyltransferase activity, transferring groups other than amino-acyl groups"/>
    <property type="evidence" value="ECO:0007669"/>
    <property type="project" value="InterPro"/>
</dbReference>
<dbReference type="SUPFAM" id="SSF55729">
    <property type="entry name" value="Acyl-CoA N-acyltransferases (Nat)"/>
    <property type="match status" value="1"/>
</dbReference>
<evidence type="ECO:0000256" key="1">
    <source>
        <dbReference type="ARBA" id="ARBA00022679"/>
    </source>
</evidence>